<name>A0A426YEC5_ENSVE</name>
<accession>A0A426YEC5</accession>
<feature type="compositionally biased region" description="Pro residues" evidence="1">
    <location>
        <begin position="109"/>
        <end position="118"/>
    </location>
</feature>
<evidence type="ECO:0000313" key="3">
    <source>
        <dbReference type="Proteomes" id="UP000287651"/>
    </source>
</evidence>
<sequence length="118" mass="12559">MRDTSASERLPLIVKRVARLTIRVPRSAWPLVGVTSAMTAVTSTRGRKDRGEIFGDQDQSHTFTFSAPQEAAEGAVGGGTTVAPIDDVRQEKRVTEGLQVPSPALSPFQIPPPPVAPA</sequence>
<feature type="region of interest" description="Disordered" evidence="1">
    <location>
        <begin position="70"/>
        <end position="118"/>
    </location>
</feature>
<gene>
    <name evidence="2" type="ORF">B296_00037200</name>
</gene>
<evidence type="ECO:0000256" key="1">
    <source>
        <dbReference type="SAM" id="MobiDB-lite"/>
    </source>
</evidence>
<dbReference type="EMBL" id="AMZH03012965">
    <property type="protein sequence ID" value="RRT50085.1"/>
    <property type="molecule type" value="Genomic_DNA"/>
</dbReference>
<protein>
    <submittedName>
        <fullName evidence="2">Uncharacterized protein</fullName>
    </submittedName>
</protein>
<comment type="caution">
    <text evidence="2">The sequence shown here is derived from an EMBL/GenBank/DDBJ whole genome shotgun (WGS) entry which is preliminary data.</text>
</comment>
<dbReference type="AlphaFoldDB" id="A0A426YEC5"/>
<evidence type="ECO:0000313" key="2">
    <source>
        <dbReference type="EMBL" id="RRT50085.1"/>
    </source>
</evidence>
<organism evidence="2 3">
    <name type="scientific">Ensete ventricosum</name>
    <name type="common">Abyssinian banana</name>
    <name type="synonym">Musa ensete</name>
    <dbReference type="NCBI Taxonomy" id="4639"/>
    <lineage>
        <taxon>Eukaryota</taxon>
        <taxon>Viridiplantae</taxon>
        <taxon>Streptophyta</taxon>
        <taxon>Embryophyta</taxon>
        <taxon>Tracheophyta</taxon>
        <taxon>Spermatophyta</taxon>
        <taxon>Magnoliopsida</taxon>
        <taxon>Liliopsida</taxon>
        <taxon>Zingiberales</taxon>
        <taxon>Musaceae</taxon>
        <taxon>Ensete</taxon>
    </lineage>
</organism>
<dbReference type="Proteomes" id="UP000287651">
    <property type="component" value="Unassembled WGS sequence"/>
</dbReference>
<proteinExistence type="predicted"/>
<feature type="compositionally biased region" description="Basic and acidic residues" evidence="1">
    <location>
        <begin position="86"/>
        <end position="95"/>
    </location>
</feature>
<reference evidence="2 3" key="1">
    <citation type="journal article" date="2014" name="Agronomy (Basel)">
        <title>A Draft Genome Sequence for Ensete ventricosum, the Drought-Tolerant Tree Against Hunger.</title>
        <authorList>
            <person name="Harrison J."/>
            <person name="Moore K.A."/>
            <person name="Paszkiewicz K."/>
            <person name="Jones T."/>
            <person name="Grant M."/>
            <person name="Ambacheew D."/>
            <person name="Muzemil S."/>
            <person name="Studholme D.J."/>
        </authorList>
    </citation>
    <scope>NUCLEOTIDE SEQUENCE [LARGE SCALE GENOMIC DNA]</scope>
</reference>